<dbReference type="InterPro" id="IPR036890">
    <property type="entry name" value="HATPase_C_sf"/>
</dbReference>
<dbReference type="PANTHER" id="PTHR43547">
    <property type="entry name" value="TWO-COMPONENT HISTIDINE KINASE"/>
    <property type="match status" value="1"/>
</dbReference>
<dbReference type="InterPro" id="IPR036097">
    <property type="entry name" value="HisK_dim/P_sf"/>
</dbReference>
<evidence type="ECO:0000256" key="2">
    <source>
        <dbReference type="SAM" id="Phobius"/>
    </source>
</evidence>
<gene>
    <name evidence="4" type="ORF">EZS27_024160</name>
</gene>
<organism evidence="4">
    <name type="scientific">termite gut metagenome</name>
    <dbReference type="NCBI Taxonomy" id="433724"/>
    <lineage>
        <taxon>unclassified sequences</taxon>
        <taxon>metagenomes</taxon>
        <taxon>organismal metagenomes</taxon>
    </lineage>
</organism>
<keyword evidence="1" id="KW-0597">Phosphoprotein</keyword>
<name>A0A5J4R0P3_9ZZZZ</name>
<dbReference type="Gene3D" id="1.10.287.130">
    <property type="match status" value="1"/>
</dbReference>
<dbReference type="InterPro" id="IPR005467">
    <property type="entry name" value="His_kinase_dom"/>
</dbReference>
<keyword evidence="2" id="KW-0812">Transmembrane</keyword>
<dbReference type="PANTHER" id="PTHR43547:SF2">
    <property type="entry name" value="HYBRID SIGNAL TRANSDUCTION HISTIDINE KINASE C"/>
    <property type="match status" value="1"/>
</dbReference>
<evidence type="ECO:0000313" key="4">
    <source>
        <dbReference type="EMBL" id="KAA6326780.1"/>
    </source>
</evidence>
<evidence type="ECO:0000256" key="1">
    <source>
        <dbReference type="ARBA" id="ARBA00022553"/>
    </source>
</evidence>
<dbReference type="InterPro" id="IPR011123">
    <property type="entry name" value="Y_Y_Y"/>
</dbReference>
<dbReference type="SUPFAM" id="SSF47384">
    <property type="entry name" value="Homodimeric domain of signal transducing histidine kinase"/>
    <property type="match status" value="1"/>
</dbReference>
<dbReference type="InterPro" id="IPR013783">
    <property type="entry name" value="Ig-like_fold"/>
</dbReference>
<keyword evidence="4" id="KW-0418">Kinase</keyword>
<dbReference type="Pfam" id="PF07495">
    <property type="entry name" value="Y_Y_Y"/>
    <property type="match status" value="1"/>
</dbReference>
<keyword evidence="2" id="KW-0472">Membrane</keyword>
<evidence type="ECO:0000259" key="3">
    <source>
        <dbReference type="PROSITE" id="PS50109"/>
    </source>
</evidence>
<dbReference type="Gene3D" id="2.60.40.10">
    <property type="entry name" value="Immunoglobulins"/>
    <property type="match status" value="1"/>
</dbReference>
<dbReference type="EC" id="2.7.13.3" evidence="4"/>
<dbReference type="SUPFAM" id="SSF55874">
    <property type="entry name" value="ATPase domain of HSP90 chaperone/DNA topoisomerase II/histidine kinase"/>
    <property type="match status" value="1"/>
</dbReference>
<dbReference type="GO" id="GO:0000155">
    <property type="term" value="F:phosphorelay sensor kinase activity"/>
    <property type="evidence" value="ECO:0007669"/>
    <property type="project" value="InterPro"/>
</dbReference>
<dbReference type="Pfam" id="PF00512">
    <property type="entry name" value="HisKA"/>
    <property type="match status" value="1"/>
</dbReference>
<reference evidence="4" key="1">
    <citation type="submission" date="2019-03" db="EMBL/GenBank/DDBJ databases">
        <title>Single cell metagenomics reveals metabolic interactions within the superorganism composed of flagellate Streblomastix strix and complex community of Bacteroidetes bacteria on its surface.</title>
        <authorList>
            <person name="Treitli S.C."/>
            <person name="Kolisko M."/>
            <person name="Husnik F."/>
            <person name="Keeling P."/>
            <person name="Hampl V."/>
        </authorList>
    </citation>
    <scope>NUCLEOTIDE SEQUENCE</scope>
    <source>
        <strain evidence="4">STM</strain>
    </source>
</reference>
<dbReference type="CDD" id="cd00082">
    <property type="entry name" value="HisKA"/>
    <property type="match status" value="1"/>
</dbReference>
<dbReference type="SMART" id="SM00388">
    <property type="entry name" value="HisKA"/>
    <property type="match status" value="1"/>
</dbReference>
<feature type="domain" description="Histidine kinase" evidence="3">
    <location>
        <begin position="190"/>
        <end position="335"/>
    </location>
</feature>
<accession>A0A5J4R0P3</accession>
<dbReference type="EMBL" id="SNRY01002103">
    <property type="protein sequence ID" value="KAA6326780.1"/>
    <property type="molecule type" value="Genomic_DNA"/>
</dbReference>
<dbReference type="Gene3D" id="3.30.565.10">
    <property type="entry name" value="Histidine kinase-like ATPase, C-terminal domain"/>
    <property type="match status" value="1"/>
</dbReference>
<dbReference type="AlphaFoldDB" id="A0A5J4R0P3"/>
<protein>
    <submittedName>
        <fullName evidence="4">Sensor histidine kinase TmoS</fullName>
        <ecNumber evidence="4">2.7.13.3</ecNumber>
    </submittedName>
</protein>
<proteinExistence type="predicted"/>
<keyword evidence="2" id="KW-1133">Transmembrane helix</keyword>
<dbReference type="PROSITE" id="PS50109">
    <property type="entry name" value="HIS_KIN"/>
    <property type="match status" value="1"/>
</dbReference>
<comment type="caution">
    <text evidence="4">The sequence shown here is derived from an EMBL/GenBank/DDBJ whole genome shotgun (WGS) entry which is preliminary data.</text>
</comment>
<feature type="transmembrane region" description="Helical" evidence="2">
    <location>
        <begin position="132"/>
        <end position="157"/>
    </location>
</feature>
<keyword evidence="4" id="KW-0808">Transferase</keyword>
<dbReference type="InterPro" id="IPR003661">
    <property type="entry name" value="HisK_dim/P_dom"/>
</dbReference>
<sequence>MDGLVWIKQEENQKKQFIPDIFFTKLRIFNEEYNIHHFIKGGENKQYIELKYTQNSFAISFIAMDFVNGENSTYSYKLENFNNVWMNTRTNEAQFTNIDPGDYVLLVKYNGSEEDSDENRIQRIHIQILPPWYMTLYAKLIYLLLILASIYWVYLFGKNKYEQKKIKITEQLNQKYEKEMYERKLRFFTNITHELSTPLTLIHGPSERILNYKGSDSFIKKYAQIIKSNTERLNTLIQEIIDFRRMETGNKICHIQEVDVSKIVSEITESYVELAEQNNINFGSEINPYLKWNTDYGCFTKILNNLISNAFKYTPPQGYIKLSVSIEDNTLLLKM</sequence>